<feature type="region of interest" description="Disordered" evidence="1">
    <location>
        <begin position="1"/>
        <end position="240"/>
    </location>
</feature>
<feature type="compositionally biased region" description="Low complexity" evidence="1">
    <location>
        <begin position="276"/>
        <end position="287"/>
    </location>
</feature>
<feature type="compositionally biased region" description="Basic and acidic residues" evidence="1">
    <location>
        <begin position="163"/>
        <end position="178"/>
    </location>
</feature>
<feature type="compositionally biased region" description="Basic and acidic residues" evidence="1">
    <location>
        <begin position="205"/>
        <end position="219"/>
    </location>
</feature>
<evidence type="ECO:0000256" key="1">
    <source>
        <dbReference type="SAM" id="MobiDB-lite"/>
    </source>
</evidence>
<organism evidence="2">
    <name type="scientific">uncultured Nocardioidaceae bacterium</name>
    <dbReference type="NCBI Taxonomy" id="253824"/>
    <lineage>
        <taxon>Bacteria</taxon>
        <taxon>Bacillati</taxon>
        <taxon>Actinomycetota</taxon>
        <taxon>Actinomycetes</taxon>
        <taxon>Propionibacteriales</taxon>
        <taxon>Nocardioidaceae</taxon>
        <taxon>environmental samples</taxon>
    </lineage>
</organism>
<name>A0A6J4M341_9ACTN</name>
<sequence>DDRTAAARGPEGAGGSDPSLAHGAPAGEPDRDRAAQHRHVPPGPPRPHRRPRRQPVGGAADADRRPHRPRGGTAVHRPADRHLRPTASAARRHRGARRHLPALRRGALDPGPRRPARAPGCRRSGSQRRGDGSRARPVHRRRRSRGHLAARHGHGPGAGPRALPRERGPRGRLLADRVRRPRRPRRPHGRTRRLGPPRDAPGRASCRDRRTGDPRELRRPVAGPPADRLHGRRQPDDGRGVRLRLRRLLRAAGRLRAGRADLRDRVRDRRDRPHRLLPAQRRAPAAPRARDDPHHCPDRRGDGRRRAARQRDHRVRRDPRHPRPAVGGHGDGRPLWSERDCPGPGRARPACRCCLRAPRRLAVRRRCCGGAPHRARRGRFRGPDGGDDRRCAARRCGARPVRGAPHARARHRL</sequence>
<feature type="non-terminal residue" evidence="2">
    <location>
        <position position="413"/>
    </location>
</feature>
<feature type="compositionally biased region" description="Basic residues" evidence="1">
    <location>
        <begin position="90"/>
        <end position="102"/>
    </location>
</feature>
<gene>
    <name evidence="2" type="ORF">AVDCRST_MAG36-1734</name>
</gene>
<dbReference type="AlphaFoldDB" id="A0A6J4M341"/>
<protein>
    <submittedName>
        <fullName evidence="2">Multidrug resistance transporter, Bcr/CflA family</fullName>
    </submittedName>
</protein>
<accession>A0A6J4M341</accession>
<feature type="compositionally biased region" description="Basic and acidic residues" evidence="1">
    <location>
        <begin position="288"/>
        <end position="305"/>
    </location>
</feature>
<feature type="compositionally biased region" description="Basic residues" evidence="1">
    <location>
        <begin position="36"/>
        <end position="53"/>
    </location>
</feature>
<feature type="compositionally biased region" description="Basic residues" evidence="1">
    <location>
        <begin position="136"/>
        <end position="154"/>
    </location>
</feature>
<feature type="non-terminal residue" evidence="2">
    <location>
        <position position="1"/>
    </location>
</feature>
<proteinExistence type="predicted"/>
<dbReference type="EMBL" id="CADCUH010000116">
    <property type="protein sequence ID" value="CAA9347490.1"/>
    <property type="molecule type" value="Genomic_DNA"/>
</dbReference>
<feature type="compositionally biased region" description="Basic residues" evidence="1">
    <location>
        <begin position="179"/>
        <end position="195"/>
    </location>
</feature>
<reference evidence="2" key="1">
    <citation type="submission" date="2020-02" db="EMBL/GenBank/DDBJ databases">
        <authorList>
            <person name="Meier V. D."/>
        </authorList>
    </citation>
    <scope>NUCLEOTIDE SEQUENCE</scope>
    <source>
        <strain evidence="2">AVDCRST_MAG36</strain>
    </source>
</reference>
<feature type="compositionally biased region" description="Basic and acidic residues" evidence="1">
    <location>
        <begin position="227"/>
        <end position="240"/>
    </location>
</feature>
<feature type="region of interest" description="Disordered" evidence="1">
    <location>
        <begin position="264"/>
        <end position="337"/>
    </location>
</feature>
<evidence type="ECO:0000313" key="2">
    <source>
        <dbReference type="EMBL" id="CAA9347490.1"/>
    </source>
</evidence>
<feature type="compositionally biased region" description="Basic residues" evidence="1">
    <location>
        <begin position="306"/>
        <end position="323"/>
    </location>
</feature>